<dbReference type="OrthoDB" id="1359238at2"/>
<dbReference type="AlphaFoldDB" id="A0A502ECM2"/>
<proteinExistence type="predicted"/>
<protein>
    <submittedName>
        <fullName evidence="1">Uncharacterized protein</fullName>
    </submittedName>
</protein>
<evidence type="ECO:0000313" key="2">
    <source>
        <dbReference type="Proteomes" id="UP000319700"/>
    </source>
</evidence>
<evidence type="ECO:0000313" key="1">
    <source>
        <dbReference type="EMBL" id="TPG35408.1"/>
    </source>
</evidence>
<name>A0A502ECM2_9FLAO</name>
<dbReference type="Proteomes" id="UP000319700">
    <property type="component" value="Unassembled WGS sequence"/>
</dbReference>
<gene>
    <name evidence="1" type="ORF">EAH81_21865</name>
</gene>
<organism evidence="1 2">
    <name type="scientific">Flavobacterium pectinovorum</name>
    <dbReference type="NCBI Taxonomy" id="29533"/>
    <lineage>
        <taxon>Bacteria</taxon>
        <taxon>Pseudomonadati</taxon>
        <taxon>Bacteroidota</taxon>
        <taxon>Flavobacteriia</taxon>
        <taxon>Flavobacteriales</taxon>
        <taxon>Flavobacteriaceae</taxon>
        <taxon>Flavobacterium</taxon>
    </lineage>
</organism>
<accession>A0A502ECM2</accession>
<comment type="caution">
    <text evidence="1">The sequence shown here is derived from an EMBL/GenBank/DDBJ whole genome shotgun (WGS) entry which is preliminary data.</text>
</comment>
<keyword evidence="2" id="KW-1185">Reference proteome</keyword>
<dbReference type="RefSeq" id="WP_140511068.1">
    <property type="nucleotide sequence ID" value="NZ_RCZH01000017.1"/>
</dbReference>
<dbReference type="EMBL" id="RCZH01000017">
    <property type="protein sequence ID" value="TPG35408.1"/>
    <property type="molecule type" value="Genomic_DNA"/>
</dbReference>
<reference evidence="1 2" key="1">
    <citation type="journal article" date="2019" name="Environ. Microbiol.">
        <title>Species interactions and distinct microbial communities in high Arctic permafrost affected cryosols are associated with the CH4 and CO2 gas fluxes.</title>
        <authorList>
            <person name="Altshuler I."/>
            <person name="Hamel J."/>
            <person name="Turney S."/>
            <person name="Magnuson E."/>
            <person name="Levesque R."/>
            <person name="Greer C."/>
            <person name="Whyte L.G."/>
        </authorList>
    </citation>
    <scope>NUCLEOTIDE SEQUENCE [LARGE SCALE GENOMIC DNA]</scope>
    <source>
        <strain evidence="1 2">42</strain>
    </source>
</reference>
<sequence>MEINETKKLENLEKIIGKYFNNPKSATKSEFYTAQIKINYYELGCVITNMIKMCILTIDNEGHIISSTNKKAVNVSLMLEMVLEMFPLNEFEMLGEINEIFIGDSHNSEEKR</sequence>